<protein>
    <submittedName>
        <fullName evidence="2">Uncharacterized protein</fullName>
    </submittedName>
</protein>
<organism evidence="2 3">
    <name type="scientific">Caerostris extrusa</name>
    <name type="common">Bark spider</name>
    <name type="synonym">Caerostris bankana</name>
    <dbReference type="NCBI Taxonomy" id="172846"/>
    <lineage>
        <taxon>Eukaryota</taxon>
        <taxon>Metazoa</taxon>
        <taxon>Ecdysozoa</taxon>
        <taxon>Arthropoda</taxon>
        <taxon>Chelicerata</taxon>
        <taxon>Arachnida</taxon>
        <taxon>Araneae</taxon>
        <taxon>Araneomorphae</taxon>
        <taxon>Entelegynae</taxon>
        <taxon>Araneoidea</taxon>
        <taxon>Araneidae</taxon>
        <taxon>Caerostris</taxon>
    </lineage>
</organism>
<keyword evidence="1" id="KW-0472">Membrane</keyword>
<evidence type="ECO:0000313" key="2">
    <source>
        <dbReference type="EMBL" id="GIY20514.1"/>
    </source>
</evidence>
<name>A0AAV4RJ21_CAEEX</name>
<dbReference type="Gene3D" id="3.20.20.80">
    <property type="entry name" value="Glycosidases"/>
    <property type="match status" value="1"/>
</dbReference>
<dbReference type="PANTHER" id="PTHR11177">
    <property type="entry name" value="CHITINASE"/>
    <property type="match status" value="1"/>
</dbReference>
<dbReference type="GO" id="GO:0006032">
    <property type="term" value="P:chitin catabolic process"/>
    <property type="evidence" value="ECO:0007669"/>
    <property type="project" value="TreeGrafter"/>
</dbReference>
<proteinExistence type="predicted"/>
<reference evidence="2 3" key="1">
    <citation type="submission" date="2021-06" db="EMBL/GenBank/DDBJ databases">
        <title>Caerostris extrusa draft genome.</title>
        <authorList>
            <person name="Kono N."/>
            <person name="Arakawa K."/>
        </authorList>
    </citation>
    <scope>NUCLEOTIDE SEQUENCE [LARGE SCALE GENOMIC DNA]</scope>
</reference>
<keyword evidence="1" id="KW-1133">Transmembrane helix</keyword>
<dbReference type="AlphaFoldDB" id="A0AAV4RJ21"/>
<accession>A0AAV4RJ21</accession>
<dbReference type="PANTHER" id="PTHR11177:SF360">
    <property type="entry name" value="CHITINASE 4-RELATED"/>
    <property type="match status" value="1"/>
</dbReference>
<dbReference type="InterPro" id="IPR017853">
    <property type="entry name" value="GH"/>
</dbReference>
<gene>
    <name evidence="2" type="ORF">CEXT_311971</name>
</gene>
<dbReference type="EMBL" id="BPLR01007900">
    <property type="protein sequence ID" value="GIY20514.1"/>
    <property type="molecule type" value="Genomic_DNA"/>
</dbReference>
<dbReference type="GO" id="GO:0005576">
    <property type="term" value="C:extracellular region"/>
    <property type="evidence" value="ECO:0007669"/>
    <property type="project" value="TreeGrafter"/>
</dbReference>
<sequence>MLLCTRQRAVQVATSSSLLYVPFLALLFYKDFSVNYWLNAGAAREKLIVGLATYGHSYTLRDARQTGVHALSVGPGIPGPYVKEPGVLGFNEQPSSNKLT</sequence>
<dbReference type="GO" id="GO:0004568">
    <property type="term" value="F:chitinase activity"/>
    <property type="evidence" value="ECO:0007669"/>
    <property type="project" value="TreeGrafter"/>
</dbReference>
<dbReference type="InterPro" id="IPR029070">
    <property type="entry name" value="Chitinase_insertion_sf"/>
</dbReference>
<comment type="caution">
    <text evidence="2">The sequence shown here is derived from an EMBL/GenBank/DDBJ whole genome shotgun (WGS) entry which is preliminary data.</text>
</comment>
<evidence type="ECO:0000313" key="3">
    <source>
        <dbReference type="Proteomes" id="UP001054945"/>
    </source>
</evidence>
<keyword evidence="1" id="KW-0812">Transmembrane</keyword>
<dbReference type="Proteomes" id="UP001054945">
    <property type="component" value="Unassembled WGS sequence"/>
</dbReference>
<dbReference type="InterPro" id="IPR050314">
    <property type="entry name" value="Glycosyl_Hydrlase_18"/>
</dbReference>
<dbReference type="SUPFAM" id="SSF51445">
    <property type="entry name" value="(Trans)glycosidases"/>
    <property type="match status" value="1"/>
</dbReference>
<keyword evidence="3" id="KW-1185">Reference proteome</keyword>
<dbReference type="SUPFAM" id="SSF54556">
    <property type="entry name" value="Chitinase insertion domain"/>
    <property type="match status" value="1"/>
</dbReference>
<dbReference type="GO" id="GO:0008061">
    <property type="term" value="F:chitin binding"/>
    <property type="evidence" value="ECO:0007669"/>
    <property type="project" value="TreeGrafter"/>
</dbReference>
<dbReference type="Gene3D" id="3.10.50.10">
    <property type="match status" value="1"/>
</dbReference>
<feature type="transmembrane region" description="Helical" evidence="1">
    <location>
        <begin position="12"/>
        <end position="29"/>
    </location>
</feature>
<evidence type="ECO:0000256" key="1">
    <source>
        <dbReference type="SAM" id="Phobius"/>
    </source>
</evidence>